<comment type="caution">
    <text evidence="2">The sequence shown here is derived from an EMBL/GenBank/DDBJ whole genome shotgun (WGS) entry which is preliminary data.</text>
</comment>
<dbReference type="AlphaFoldDB" id="A0A8S1UZ45"/>
<name>A0A8S1UZ45_9CILI</name>
<feature type="coiled-coil region" evidence="1">
    <location>
        <begin position="181"/>
        <end position="208"/>
    </location>
</feature>
<sequence>MGCTTSNETVTLAFNQFQQLKLGTQSIELTQLFLVANNLINEVQLLYKKVEGNRLILLRITKVSLTANQTLIDAFGFWTRYVSICNLGQSSQNGVFFKFENDDKQMNYNLGLNGDLKLQWFGEVLNDYLQRLELITKVIPSIIEQLKMVMEKVTSMTANVKERNNTSRQNISLLKFNLSFIKIINIKIIKYNEEVELLKNQCKQVANNADEQGIKLYNKYGVRKLINSEKYCLKTKINIIIEQCFQGQMRSEMQQEIQQREKTKRKLKKPAWIFGDDIGIGIKKFPFRIRWTGCECVDHSFFIISNYLENHSKHLLLLRKLSVIIRYLTYAYKTDEDTLSRAWSIFCCYLNEKEKTIIQNSMSILEGIKRLKLKDQNAEKFRIYFIQYVEQYENELLVKLQQEWQNYLEGQSQVLSLWSNNQIFSTIEFQELDIHDKYYALTSMAKNIYALQHYFPVATKIYNTVYQKQLTKGKDFLNQMQSIYIASGMYSLPFDQLYTINKLEDEVIKVKNKEIKFKYAYGKFSQKN</sequence>
<organism evidence="2 3">
    <name type="scientific">Paramecium pentaurelia</name>
    <dbReference type="NCBI Taxonomy" id="43138"/>
    <lineage>
        <taxon>Eukaryota</taxon>
        <taxon>Sar</taxon>
        <taxon>Alveolata</taxon>
        <taxon>Ciliophora</taxon>
        <taxon>Intramacronucleata</taxon>
        <taxon>Oligohymenophorea</taxon>
        <taxon>Peniculida</taxon>
        <taxon>Parameciidae</taxon>
        <taxon>Paramecium</taxon>
    </lineage>
</organism>
<keyword evidence="3" id="KW-1185">Reference proteome</keyword>
<gene>
    <name evidence="2" type="ORF">PPENT_87.1.T0510051</name>
</gene>
<reference evidence="2" key="1">
    <citation type="submission" date="2021-01" db="EMBL/GenBank/DDBJ databases">
        <authorList>
            <consortium name="Genoscope - CEA"/>
            <person name="William W."/>
        </authorList>
    </citation>
    <scope>NUCLEOTIDE SEQUENCE</scope>
</reference>
<dbReference type="Proteomes" id="UP000689195">
    <property type="component" value="Unassembled WGS sequence"/>
</dbReference>
<evidence type="ECO:0000313" key="2">
    <source>
        <dbReference type="EMBL" id="CAD8169443.1"/>
    </source>
</evidence>
<accession>A0A8S1UZ45</accession>
<evidence type="ECO:0000313" key="3">
    <source>
        <dbReference type="Proteomes" id="UP000689195"/>
    </source>
</evidence>
<keyword evidence="1" id="KW-0175">Coiled coil</keyword>
<evidence type="ECO:0000256" key="1">
    <source>
        <dbReference type="SAM" id="Coils"/>
    </source>
</evidence>
<proteinExistence type="predicted"/>
<dbReference type="EMBL" id="CAJJDO010000051">
    <property type="protein sequence ID" value="CAD8169443.1"/>
    <property type="molecule type" value="Genomic_DNA"/>
</dbReference>
<dbReference type="OrthoDB" id="295864at2759"/>
<protein>
    <submittedName>
        <fullName evidence="2">Uncharacterized protein</fullName>
    </submittedName>
</protein>